<evidence type="ECO:0000256" key="5">
    <source>
        <dbReference type="SAM" id="MobiDB-lite"/>
    </source>
</evidence>
<feature type="compositionally biased region" description="Basic and acidic residues" evidence="5">
    <location>
        <begin position="1"/>
        <end position="18"/>
    </location>
</feature>
<keyword evidence="4 6" id="KW-0472">Membrane</keyword>
<dbReference type="Pfam" id="PF01226">
    <property type="entry name" value="Form_Nir_trans"/>
    <property type="match status" value="1"/>
</dbReference>
<evidence type="ECO:0000256" key="1">
    <source>
        <dbReference type="ARBA" id="ARBA00004141"/>
    </source>
</evidence>
<reference evidence="7 8" key="1">
    <citation type="submission" date="2020-07" db="EMBL/GenBank/DDBJ databases">
        <title>Sequencing the genomes of 1000 actinobacteria strains.</title>
        <authorList>
            <person name="Klenk H.-P."/>
        </authorList>
    </citation>
    <scope>NUCLEOTIDE SEQUENCE [LARGE SCALE GENOMIC DNA]</scope>
    <source>
        <strain evidence="7 8">DSM 18965</strain>
    </source>
</reference>
<proteinExistence type="predicted"/>
<feature type="transmembrane region" description="Helical" evidence="6">
    <location>
        <begin position="245"/>
        <end position="267"/>
    </location>
</feature>
<feature type="transmembrane region" description="Helical" evidence="6">
    <location>
        <begin position="50"/>
        <end position="75"/>
    </location>
</feature>
<keyword evidence="8" id="KW-1185">Reference proteome</keyword>
<dbReference type="GO" id="GO:0005886">
    <property type="term" value="C:plasma membrane"/>
    <property type="evidence" value="ECO:0007669"/>
    <property type="project" value="TreeGrafter"/>
</dbReference>
<dbReference type="InterPro" id="IPR023271">
    <property type="entry name" value="Aquaporin-like"/>
</dbReference>
<dbReference type="Proteomes" id="UP000516957">
    <property type="component" value="Unassembled WGS sequence"/>
</dbReference>
<name>A0A7Y9F6E0_9ACTN</name>
<evidence type="ECO:0000256" key="6">
    <source>
        <dbReference type="SAM" id="Phobius"/>
    </source>
</evidence>
<keyword evidence="2 6" id="KW-0812">Transmembrane</keyword>
<dbReference type="InterPro" id="IPR000292">
    <property type="entry name" value="For/NO2_transpt"/>
</dbReference>
<evidence type="ECO:0000256" key="2">
    <source>
        <dbReference type="ARBA" id="ARBA00022692"/>
    </source>
</evidence>
<dbReference type="RefSeq" id="WP_179616884.1">
    <property type="nucleotide sequence ID" value="NZ_CP059163.1"/>
</dbReference>
<dbReference type="GO" id="GO:0015499">
    <property type="term" value="F:formate transmembrane transporter activity"/>
    <property type="evidence" value="ECO:0007669"/>
    <property type="project" value="TreeGrafter"/>
</dbReference>
<keyword evidence="3 6" id="KW-1133">Transmembrane helix</keyword>
<dbReference type="PANTHER" id="PTHR30520">
    <property type="entry name" value="FORMATE TRANSPORTER-RELATED"/>
    <property type="match status" value="1"/>
</dbReference>
<evidence type="ECO:0000313" key="7">
    <source>
        <dbReference type="EMBL" id="NYD59435.1"/>
    </source>
</evidence>
<accession>A0A7Y9F6E0</accession>
<dbReference type="Gene3D" id="1.20.1080.10">
    <property type="entry name" value="Glycerol uptake facilitator protein"/>
    <property type="match status" value="1"/>
</dbReference>
<feature type="region of interest" description="Disordered" evidence="5">
    <location>
        <begin position="1"/>
        <end position="31"/>
    </location>
</feature>
<dbReference type="AlphaFoldDB" id="A0A7Y9F6E0"/>
<comment type="caution">
    <text evidence="7">The sequence shown here is derived from an EMBL/GenBank/DDBJ whole genome shotgun (WGS) entry which is preliminary data.</text>
</comment>
<organism evidence="7 8">
    <name type="scientific">Nocardioides marinisabuli</name>
    <dbReference type="NCBI Taxonomy" id="419476"/>
    <lineage>
        <taxon>Bacteria</taxon>
        <taxon>Bacillati</taxon>
        <taxon>Actinomycetota</taxon>
        <taxon>Actinomycetes</taxon>
        <taxon>Propionibacteriales</taxon>
        <taxon>Nocardioidaceae</taxon>
        <taxon>Nocardioides</taxon>
    </lineage>
</organism>
<evidence type="ECO:0000313" key="8">
    <source>
        <dbReference type="Proteomes" id="UP000516957"/>
    </source>
</evidence>
<feature type="transmembrane region" description="Helical" evidence="6">
    <location>
        <begin position="167"/>
        <end position="186"/>
    </location>
</feature>
<protein>
    <submittedName>
        <fullName evidence="7">Formate/nitrite transporter FocA (FNT family)</fullName>
    </submittedName>
</protein>
<dbReference type="EMBL" id="JACCBE010000001">
    <property type="protein sequence ID" value="NYD59435.1"/>
    <property type="molecule type" value="Genomic_DNA"/>
</dbReference>
<evidence type="ECO:0000256" key="3">
    <source>
        <dbReference type="ARBA" id="ARBA00022989"/>
    </source>
</evidence>
<gene>
    <name evidence="7" type="ORF">BKA08_003673</name>
</gene>
<feature type="transmembrane region" description="Helical" evidence="6">
    <location>
        <begin position="198"/>
        <end position="217"/>
    </location>
</feature>
<feature type="transmembrane region" description="Helical" evidence="6">
    <location>
        <begin position="81"/>
        <end position="98"/>
    </location>
</feature>
<dbReference type="PANTHER" id="PTHR30520:SF2">
    <property type="entry name" value="INNER MEMBRANE PROTEIN YFDC"/>
    <property type="match status" value="1"/>
</dbReference>
<sequence>MSEHPSTGDRDHADDPSRSRGSTDGPLEDELEDAIDRQLDEGVQRMGRGVVATAVTGFFGGSEVAFGVLALLAVYHETGSHLLAGIAFSLGFVALLLARSELFTEGFLIPVVTVAARRARFRSLLRLWGLTLLGNLLGGWVIMWLVVQAFPAYHSDLVDMGTHFVDAGLSLETFSLAVLAGAAITLMTRMQQGTDEMVAKIIAAVAIGFLLAGLQMFHSILDSLMAFGALHTGEAGFGYADWARWFSWTVLGNMVGGIGLVTLLRLVRSRDRVAAERERAAYDARG</sequence>
<comment type="subcellular location">
    <subcellularLocation>
        <location evidence="1">Membrane</location>
        <topology evidence="1">Multi-pass membrane protein</topology>
    </subcellularLocation>
</comment>
<evidence type="ECO:0000256" key="4">
    <source>
        <dbReference type="ARBA" id="ARBA00023136"/>
    </source>
</evidence>
<feature type="transmembrane region" description="Helical" evidence="6">
    <location>
        <begin position="127"/>
        <end position="147"/>
    </location>
</feature>